<evidence type="ECO:0000313" key="1">
    <source>
        <dbReference type="EMBL" id="PQJ79399.1"/>
    </source>
</evidence>
<name>A0A2S7WP76_9FLAO</name>
<evidence type="ECO:0000313" key="2">
    <source>
        <dbReference type="Proteomes" id="UP000238882"/>
    </source>
</evidence>
<keyword evidence="2" id="KW-1185">Reference proteome</keyword>
<dbReference type="OrthoDB" id="1200911at2"/>
<sequence length="246" mass="29143">MIRLTNIQLITSNFQNLDVLILDGYIPISVVGKVYGNYKSKDNVERIRGLNTFRNYHNEKAGDLISCFLLYQNNLERIGLDRITSTILKLSTSHNKTKIALCGHGIKQDFCYRHVLREFLIANNIPVADNEKIDMQLQKKLWQYDEYKSRGHFNLTDEFVGETLEQCKWIFAKTMPNNPHTYTLRKEMEDDQLFLKLVSHIRYFGEIEIFEGVAYRVFYFNRFRYWEHPCDIKNEDVDLINRAILV</sequence>
<dbReference type="AlphaFoldDB" id="A0A2S7WP76"/>
<protein>
    <submittedName>
        <fullName evidence="1">Uncharacterized protein</fullName>
    </submittedName>
</protein>
<reference evidence="1 2" key="1">
    <citation type="submission" date="2016-12" db="EMBL/GenBank/DDBJ databases">
        <title>Trade-off between light-utilization and light-protection in marine flavobacteria.</title>
        <authorList>
            <person name="Kumagai Y."/>
            <person name="Yoshizawa S."/>
            <person name="Kogure K."/>
            <person name="Iwasaki W."/>
        </authorList>
    </citation>
    <scope>NUCLEOTIDE SEQUENCE [LARGE SCALE GENOMIC DNA]</scope>
    <source>
        <strain evidence="1 2">NBRC 108759</strain>
    </source>
</reference>
<gene>
    <name evidence="1" type="ORF">BTO18_09540</name>
</gene>
<dbReference type="EMBL" id="MSCN01000001">
    <property type="protein sequence ID" value="PQJ79399.1"/>
    <property type="molecule type" value="Genomic_DNA"/>
</dbReference>
<proteinExistence type="predicted"/>
<dbReference type="Proteomes" id="UP000238882">
    <property type="component" value="Unassembled WGS sequence"/>
</dbReference>
<comment type="caution">
    <text evidence="1">The sequence shown here is derived from an EMBL/GenBank/DDBJ whole genome shotgun (WGS) entry which is preliminary data.</text>
</comment>
<dbReference type="RefSeq" id="WP_105015999.1">
    <property type="nucleotide sequence ID" value="NZ_MSCN01000001.1"/>
</dbReference>
<accession>A0A2S7WP76</accession>
<organism evidence="1 2">
    <name type="scientific">Polaribacter porphyrae</name>
    <dbReference type="NCBI Taxonomy" id="1137780"/>
    <lineage>
        <taxon>Bacteria</taxon>
        <taxon>Pseudomonadati</taxon>
        <taxon>Bacteroidota</taxon>
        <taxon>Flavobacteriia</taxon>
        <taxon>Flavobacteriales</taxon>
        <taxon>Flavobacteriaceae</taxon>
    </lineage>
</organism>